<dbReference type="InterPro" id="IPR035985">
    <property type="entry name" value="Ubiquitin-activating_enz"/>
</dbReference>
<dbReference type="OrthoDB" id="1708823at2759"/>
<sequence>MEPSPQTMPDPASQQEPAMATNGFPQGDAAAEVTAAIAQAQTISADEIALYDRQIRLWGVQAQERIRTANVLLISAKALANEIAKNLVLAGIGALTIVDHEVVTEDDLCSQFFISEADLGKNRAEAVLPNLQKLNPRVHLTANPSGILTLPTEFYTPFSMVIATDLSFPILSTINAATRITSRPFYAAASHGFYGYIFADLISHTYVIERSKSNVETKLGPESATRSIISVSTKKENKTVIELVTKEEKYTPLVLANSSPLPPQIQNSSRKLRQVSPLLTCLRAVWTFEQSSPTASPPNPGSPQDLQLFTKLATEKHAELQLPADTLRSEFLRSFLQNLGSEIAPVTAFLGGQLAQDVINVLGKRQQPIQNLVVFDGENSIGSVFALKPLVSLDGAGLEEMNGNGVGALDMDLGNGGMAPGMPLAPVPGVE</sequence>
<comment type="subcellular location">
    <subcellularLocation>
        <location evidence="1">Nucleus</location>
    </subcellularLocation>
</comment>
<evidence type="ECO:0000256" key="7">
    <source>
        <dbReference type="SAM" id="MobiDB-lite"/>
    </source>
</evidence>
<feature type="compositionally biased region" description="Polar residues" evidence="7">
    <location>
        <begin position="1"/>
        <end position="16"/>
    </location>
</feature>
<reference evidence="9" key="1">
    <citation type="journal article" date="2020" name="Stud. Mycol.">
        <title>101 Dothideomycetes genomes: a test case for predicting lifestyles and emergence of pathogens.</title>
        <authorList>
            <person name="Haridas S."/>
            <person name="Albert R."/>
            <person name="Binder M."/>
            <person name="Bloem J."/>
            <person name="Labutti K."/>
            <person name="Salamov A."/>
            <person name="Andreopoulos B."/>
            <person name="Baker S."/>
            <person name="Barry K."/>
            <person name="Bills G."/>
            <person name="Bluhm B."/>
            <person name="Cannon C."/>
            <person name="Castanera R."/>
            <person name="Culley D."/>
            <person name="Daum C."/>
            <person name="Ezra D."/>
            <person name="Gonzalez J."/>
            <person name="Henrissat B."/>
            <person name="Kuo A."/>
            <person name="Liang C."/>
            <person name="Lipzen A."/>
            <person name="Lutzoni F."/>
            <person name="Magnuson J."/>
            <person name="Mondo S."/>
            <person name="Nolan M."/>
            <person name="Ohm R."/>
            <person name="Pangilinan J."/>
            <person name="Park H.-J."/>
            <person name="Ramirez L."/>
            <person name="Alfaro M."/>
            <person name="Sun H."/>
            <person name="Tritt A."/>
            <person name="Yoshinaga Y."/>
            <person name="Zwiers L.-H."/>
            <person name="Turgeon B."/>
            <person name="Goodwin S."/>
            <person name="Spatafora J."/>
            <person name="Crous P."/>
            <person name="Grigoriev I."/>
        </authorList>
    </citation>
    <scope>NUCLEOTIDE SEQUENCE</scope>
    <source>
        <strain evidence="9">CBS 113979</strain>
    </source>
</reference>
<dbReference type="GO" id="GO:0005737">
    <property type="term" value="C:cytoplasm"/>
    <property type="evidence" value="ECO:0007669"/>
    <property type="project" value="TreeGrafter"/>
</dbReference>
<feature type="region of interest" description="Disordered" evidence="7">
    <location>
        <begin position="1"/>
        <end position="25"/>
    </location>
</feature>
<keyword evidence="5" id="KW-0539">Nucleus</keyword>
<dbReference type="InterPro" id="IPR000011">
    <property type="entry name" value="UBQ/SUMO-activ_enz_E1-like"/>
</dbReference>
<dbReference type="GO" id="GO:0016925">
    <property type="term" value="P:protein sumoylation"/>
    <property type="evidence" value="ECO:0007669"/>
    <property type="project" value="TreeGrafter"/>
</dbReference>
<keyword evidence="4" id="KW-0833">Ubl conjugation pathway</keyword>
<dbReference type="CDD" id="cd01492">
    <property type="entry name" value="Aos1_SUMO"/>
    <property type="match status" value="1"/>
</dbReference>
<comment type="pathway">
    <text evidence="2">Protein modification; protein sumoylation.</text>
</comment>
<keyword evidence="10" id="KW-1185">Reference proteome</keyword>
<dbReference type="PRINTS" id="PR01849">
    <property type="entry name" value="UBIQUITINACT"/>
</dbReference>
<gene>
    <name evidence="9" type="ORF">K402DRAFT_364012</name>
</gene>
<dbReference type="SUPFAM" id="SSF69572">
    <property type="entry name" value="Activating enzymes of the ubiquitin-like proteins"/>
    <property type="match status" value="1"/>
</dbReference>
<evidence type="ECO:0000256" key="4">
    <source>
        <dbReference type="ARBA" id="ARBA00022786"/>
    </source>
</evidence>
<evidence type="ECO:0000256" key="6">
    <source>
        <dbReference type="ARBA" id="ARBA00044354"/>
    </source>
</evidence>
<evidence type="ECO:0000313" key="9">
    <source>
        <dbReference type="EMBL" id="KAF1981780.1"/>
    </source>
</evidence>
<dbReference type="AlphaFoldDB" id="A0A6G1GLU4"/>
<dbReference type="Pfam" id="PF00899">
    <property type="entry name" value="ThiF"/>
    <property type="match status" value="1"/>
</dbReference>
<proteinExistence type="inferred from homology"/>
<dbReference type="GO" id="GO:0019948">
    <property type="term" value="F:SUMO activating enzyme activity"/>
    <property type="evidence" value="ECO:0007669"/>
    <property type="project" value="TreeGrafter"/>
</dbReference>
<evidence type="ECO:0000313" key="10">
    <source>
        <dbReference type="Proteomes" id="UP000800041"/>
    </source>
</evidence>
<comment type="similarity">
    <text evidence="3">Belongs to the ubiquitin-activating E1 family.</text>
</comment>
<organism evidence="9 10">
    <name type="scientific">Aulographum hederae CBS 113979</name>
    <dbReference type="NCBI Taxonomy" id="1176131"/>
    <lineage>
        <taxon>Eukaryota</taxon>
        <taxon>Fungi</taxon>
        <taxon>Dikarya</taxon>
        <taxon>Ascomycota</taxon>
        <taxon>Pezizomycotina</taxon>
        <taxon>Dothideomycetes</taxon>
        <taxon>Pleosporomycetidae</taxon>
        <taxon>Aulographales</taxon>
        <taxon>Aulographaceae</taxon>
    </lineage>
</organism>
<evidence type="ECO:0000256" key="1">
    <source>
        <dbReference type="ARBA" id="ARBA00004123"/>
    </source>
</evidence>
<protein>
    <recommendedName>
        <fullName evidence="6">Ubiquitin-like 1-activating enzyme E1A</fullName>
    </recommendedName>
</protein>
<feature type="domain" description="THIF-type NAD/FAD binding fold" evidence="8">
    <location>
        <begin position="51"/>
        <end position="381"/>
    </location>
</feature>
<evidence type="ECO:0000256" key="2">
    <source>
        <dbReference type="ARBA" id="ARBA00004718"/>
    </source>
</evidence>
<name>A0A6G1GLU4_9PEZI</name>
<dbReference type="EMBL" id="ML977193">
    <property type="protein sequence ID" value="KAF1981780.1"/>
    <property type="molecule type" value="Genomic_DNA"/>
</dbReference>
<dbReference type="PANTHER" id="PTHR10953:SF162">
    <property type="entry name" value="SUMO-ACTIVATING ENZYME SUBUNIT 1"/>
    <property type="match status" value="1"/>
</dbReference>
<accession>A0A6G1GLU4</accession>
<dbReference type="InterPro" id="IPR045886">
    <property type="entry name" value="ThiF/MoeB/HesA"/>
</dbReference>
<evidence type="ECO:0000259" key="8">
    <source>
        <dbReference type="Pfam" id="PF00899"/>
    </source>
</evidence>
<dbReference type="InterPro" id="IPR000594">
    <property type="entry name" value="ThiF_NAD_FAD-bd"/>
</dbReference>
<dbReference type="PANTHER" id="PTHR10953">
    <property type="entry name" value="UBIQUITIN-ACTIVATING ENZYME E1"/>
    <property type="match status" value="1"/>
</dbReference>
<dbReference type="Proteomes" id="UP000800041">
    <property type="component" value="Unassembled WGS sequence"/>
</dbReference>
<evidence type="ECO:0000256" key="3">
    <source>
        <dbReference type="ARBA" id="ARBA00005673"/>
    </source>
</evidence>
<evidence type="ECO:0000256" key="5">
    <source>
        <dbReference type="ARBA" id="ARBA00023242"/>
    </source>
</evidence>
<dbReference type="Gene3D" id="3.40.50.720">
    <property type="entry name" value="NAD(P)-binding Rossmann-like Domain"/>
    <property type="match status" value="1"/>
</dbReference>
<dbReference type="GO" id="GO:0031510">
    <property type="term" value="C:SUMO activating enzyme complex"/>
    <property type="evidence" value="ECO:0007669"/>
    <property type="project" value="TreeGrafter"/>
</dbReference>